<evidence type="ECO:0000313" key="9">
    <source>
        <dbReference type="Proteomes" id="UP001172673"/>
    </source>
</evidence>
<evidence type="ECO:0000256" key="3">
    <source>
        <dbReference type="ARBA" id="ARBA00022989"/>
    </source>
</evidence>
<evidence type="ECO:0000256" key="4">
    <source>
        <dbReference type="ARBA" id="ARBA00023136"/>
    </source>
</evidence>
<feature type="transmembrane region" description="Helical" evidence="6">
    <location>
        <begin position="67"/>
        <end position="92"/>
    </location>
</feature>
<comment type="subcellular location">
    <subcellularLocation>
        <location evidence="1">Membrane</location>
        <topology evidence="1">Multi-pass membrane protein</topology>
    </subcellularLocation>
</comment>
<dbReference type="Proteomes" id="UP001172673">
    <property type="component" value="Unassembled WGS sequence"/>
</dbReference>
<dbReference type="GO" id="GO:0016020">
    <property type="term" value="C:membrane"/>
    <property type="evidence" value="ECO:0007669"/>
    <property type="project" value="UniProtKB-SubCell"/>
</dbReference>
<organism evidence="8 9">
    <name type="scientific">Cladophialophora chaetospira</name>
    <dbReference type="NCBI Taxonomy" id="386627"/>
    <lineage>
        <taxon>Eukaryota</taxon>
        <taxon>Fungi</taxon>
        <taxon>Dikarya</taxon>
        <taxon>Ascomycota</taxon>
        <taxon>Pezizomycotina</taxon>
        <taxon>Eurotiomycetes</taxon>
        <taxon>Chaetothyriomycetidae</taxon>
        <taxon>Chaetothyriales</taxon>
        <taxon>Herpotrichiellaceae</taxon>
        <taxon>Cladophialophora</taxon>
    </lineage>
</organism>
<dbReference type="PANTHER" id="PTHR33048">
    <property type="entry name" value="PTH11-LIKE INTEGRAL MEMBRANE PROTEIN (AFU_ORTHOLOGUE AFUA_5G11245)"/>
    <property type="match status" value="1"/>
</dbReference>
<evidence type="ECO:0000256" key="2">
    <source>
        <dbReference type="ARBA" id="ARBA00022692"/>
    </source>
</evidence>
<evidence type="ECO:0000313" key="8">
    <source>
        <dbReference type="EMBL" id="KAJ9614132.1"/>
    </source>
</evidence>
<keyword evidence="9" id="KW-1185">Reference proteome</keyword>
<dbReference type="Pfam" id="PF20684">
    <property type="entry name" value="Fung_rhodopsin"/>
    <property type="match status" value="1"/>
</dbReference>
<feature type="transmembrane region" description="Helical" evidence="6">
    <location>
        <begin position="112"/>
        <end position="133"/>
    </location>
</feature>
<keyword evidence="4 6" id="KW-0472">Membrane</keyword>
<dbReference type="PANTHER" id="PTHR33048:SF47">
    <property type="entry name" value="INTEGRAL MEMBRANE PROTEIN-RELATED"/>
    <property type="match status" value="1"/>
</dbReference>
<dbReference type="EMBL" id="JAPDRK010000003">
    <property type="protein sequence ID" value="KAJ9614132.1"/>
    <property type="molecule type" value="Genomic_DNA"/>
</dbReference>
<evidence type="ECO:0000256" key="1">
    <source>
        <dbReference type="ARBA" id="ARBA00004141"/>
    </source>
</evidence>
<feature type="transmembrane region" description="Helical" evidence="6">
    <location>
        <begin position="229"/>
        <end position="253"/>
    </location>
</feature>
<protein>
    <recommendedName>
        <fullName evidence="7">Rhodopsin domain-containing protein</fullName>
    </recommendedName>
</protein>
<sequence>MSDVDAAIAAGRVPDGITAEYLKQSRDGPAIGAIVFLCILTALVVLSRCASRLFLVKSFGVDDALALVGLALLIAFVALVIVLISLGSGRHYDYIQYIMPLHTVRLTETLDFIAHILYTTALVICRFSGLLFYHRIVSQSRRFANTIRCAAAFLVLSYLPQLLLLILHCTPVTTLWPYAWQPGVDDYTCLAWGVVYVTNSGISLLCDILLFGIPLAIIRFMKISRRRKIGLAMIFFPGLLVVGISIARLILVIQGQWDADQSWTYDPMLAVETSEIGGTLIALSVPGIKPFFDKLFSSRRNTTHASSTFHSGGVGSVPRGLYKAHGNGDFGWTVQGGHGKGEVSKDMADNESTDVILTGVHYHVEEHDVEDIPLKERSATSRPM</sequence>
<gene>
    <name evidence="8" type="ORF">H2200_002268</name>
</gene>
<accession>A0AA38XIK4</accession>
<feature type="transmembrane region" description="Helical" evidence="6">
    <location>
        <begin position="153"/>
        <end position="178"/>
    </location>
</feature>
<feature type="domain" description="Rhodopsin" evidence="7">
    <location>
        <begin position="48"/>
        <end position="293"/>
    </location>
</feature>
<evidence type="ECO:0000259" key="7">
    <source>
        <dbReference type="Pfam" id="PF20684"/>
    </source>
</evidence>
<comment type="caution">
    <text evidence="8">The sequence shown here is derived from an EMBL/GenBank/DDBJ whole genome shotgun (WGS) entry which is preliminary data.</text>
</comment>
<dbReference type="AlphaFoldDB" id="A0AA38XIK4"/>
<evidence type="ECO:0000256" key="5">
    <source>
        <dbReference type="ARBA" id="ARBA00038359"/>
    </source>
</evidence>
<reference evidence="8" key="1">
    <citation type="submission" date="2022-10" db="EMBL/GenBank/DDBJ databases">
        <title>Culturing micro-colonial fungi from biological soil crusts in the Mojave desert and describing Neophaeococcomyces mojavensis, and introducing the new genera and species Taxawa tesnikishii.</title>
        <authorList>
            <person name="Kurbessoian T."/>
            <person name="Stajich J.E."/>
        </authorList>
    </citation>
    <scope>NUCLEOTIDE SEQUENCE</scope>
    <source>
        <strain evidence="8">TK_41</strain>
    </source>
</reference>
<comment type="similarity">
    <text evidence="5">Belongs to the SAT4 family.</text>
</comment>
<dbReference type="InterPro" id="IPR049326">
    <property type="entry name" value="Rhodopsin_dom_fungi"/>
</dbReference>
<keyword evidence="2 6" id="KW-0812">Transmembrane</keyword>
<evidence type="ECO:0000256" key="6">
    <source>
        <dbReference type="SAM" id="Phobius"/>
    </source>
</evidence>
<name>A0AA38XIK4_9EURO</name>
<feature type="transmembrane region" description="Helical" evidence="6">
    <location>
        <begin position="30"/>
        <end position="55"/>
    </location>
</feature>
<proteinExistence type="inferred from homology"/>
<dbReference type="InterPro" id="IPR052337">
    <property type="entry name" value="SAT4-like"/>
</dbReference>
<feature type="transmembrane region" description="Helical" evidence="6">
    <location>
        <begin position="190"/>
        <end position="217"/>
    </location>
</feature>
<keyword evidence="3 6" id="KW-1133">Transmembrane helix</keyword>